<comment type="caution">
    <text evidence="2">The sequence shown here is derived from an EMBL/GenBank/DDBJ whole genome shotgun (WGS) entry which is preliminary data.</text>
</comment>
<keyword evidence="1" id="KW-1133">Transmembrane helix</keyword>
<accession>A0ABS5TKY9</accession>
<dbReference type="EMBL" id="JAHBAY010000010">
    <property type="protein sequence ID" value="MBT0771770.1"/>
    <property type="molecule type" value="Genomic_DNA"/>
</dbReference>
<gene>
    <name evidence="2" type="ORF">KIH74_22710</name>
</gene>
<dbReference type="RefSeq" id="WP_214158141.1">
    <property type="nucleotide sequence ID" value="NZ_JAHBAY010000010.1"/>
</dbReference>
<protein>
    <submittedName>
        <fullName evidence="2">Uncharacterized protein</fullName>
    </submittedName>
</protein>
<evidence type="ECO:0000313" key="2">
    <source>
        <dbReference type="EMBL" id="MBT0771770.1"/>
    </source>
</evidence>
<reference evidence="2 3" key="1">
    <citation type="submission" date="2021-05" db="EMBL/GenBank/DDBJ databases">
        <title>Kineosporia and Streptomyces sp. nov. two new marine actinobacteria isolated from Coral.</title>
        <authorList>
            <person name="Buangrab K."/>
            <person name="Sutthacheep M."/>
            <person name="Yeemin T."/>
            <person name="Harunari E."/>
            <person name="Igarashi Y."/>
            <person name="Kanchanasin P."/>
            <person name="Tanasupawat S."/>
            <person name="Phongsopitanun W."/>
        </authorList>
    </citation>
    <scope>NUCLEOTIDE SEQUENCE [LARGE SCALE GENOMIC DNA]</scope>
    <source>
        <strain evidence="2 3">J2-2</strain>
    </source>
</reference>
<keyword evidence="3" id="KW-1185">Reference proteome</keyword>
<dbReference type="Proteomes" id="UP001197247">
    <property type="component" value="Unassembled WGS sequence"/>
</dbReference>
<feature type="transmembrane region" description="Helical" evidence="1">
    <location>
        <begin position="29"/>
        <end position="49"/>
    </location>
</feature>
<sequence length="124" mass="13684">MVVRTDDAIQAERGQLIELSGIELPIHPYYVLVAVFLAVAVPFGLMVHWGGGSMTSAVLYSSATATLAQAWVGRQLTKGVTFVGLAQTCWAEAYWWYIARVDAVHEREARKPGLLIAKPLTRKR</sequence>
<proteinExistence type="predicted"/>
<organism evidence="2 3">
    <name type="scientific">Kineosporia corallincola</name>
    <dbReference type="NCBI Taxonomy" id="2835133"/>
    <lineage>
        <taxon>Bacteria</taxon>
        <taxon>Bacillati</taxon>
        <taxon>Actinomycetota</taxon>
        <taxon>Actinomycetes</taxon>
        <taxon>Kineosporiales</taxon>
        <taxon>Kineosporiaceae</taxon>
        <taxon>Kineosporia</taxon>
    </lineage>
</organism>
<keyword evidence="1" id="KW-0812">Transmembrane</keyword>
<evidence type="ECO:0000256" key="1">
    <source>
        <dbReference type="SAM" id="Phobius"/>
    </source>
</evidence>
<keyword evidence="1" id="KW-0472">Membrane</keyword>
<name>A0ABS5TKY9_9ACTN</name>
<evidence type="ECO:0000313" key="3">
    <source>
        <dbReference type="Proteomes" id="UP001197247"/>
    </source>
</evidence>